<protein>
    <submittedName>
        <fullName evidence="1">16281_t:CDS:1</fullName>
    </submittedName>
</protein>
<accession>A0ACA9QLF8</accession>
<reference evidence="1" key="1">
    <citation type="submission" date="2021-06" db="EMBL/GenBank/DDBJ databases">
        <authorList>
            <person name="Kallberg Y."/>
            <person name="Tangrot J."/>
            <person name="Rosling A."/>
        </authorList>
    </citation>
    <scope>NUCLEOTIDE SEQUENCE</scope>
    <source>
        <strain evidence="1">IL203A</strain>
    </source>
</reference>
<evidence type="ECO:0000313" key="2">
    <source>
        <dbReference type="Proteomes" id="UP000789702"/>
    </source>
</evidence>
<name>A0ACA9QLF8_9GLOM</name>
<sequence>NSTNIINISSFTESKKDYFLLPKEDEQSYGRIISPSVFLETHTSEDLRFLLEEVLNVQRLKQEEYWKEHVIKYLNSQEQKIMDEVIKELFKRWEVIINVKEELKGIEFVTTSSTKKRRPIDIFIPDKQLKPLFYSDESFFPIDEYKTDYLKLIELGMKELMTINDLINRIKIYTLNNRKPETHEKSLLLLRYIDNNYYALSNSNDSHELWKALTTEAWIPVKNPHGKSAFSKISDCRDLLHASFVSHEIPI</sequence>
<comment type="caution">
    <text evidence="1">The sequence shown here is derived from an EMBL/GenBank/DDBJ whole genome shotgun (WGS) entry which is preliminary data.</text>
</comment>
<gene>
    <name evidence="1" type="ORF">DHETER_LOCUS14940</name>
</gene>
<proteinExistence type="predicted"/>
<keyword evidence="2" id="KW-1185">Reference proteome</keyword>
<feature type="non-terminal residue" evidence="1">
    <location>
        <position position="251"/>
    </location>
</feature>
<feature type="non-terminal residue" evidence="1">
    <location>
        <position position="1"/>
    </location>
</feature>
<dbReference type="EMBL" id="CAJVPU010048552">
    <property type="protein sequence ID" value="CAG8755823.1"/>
    <property type="molecule type" value="Genomic_DNA"/>
</dbReference>
<organism evidence="1 2">
    <name type="scientific">Dentiscutata heterogama</name>
    <dbReference type="NCBI Taxonomy" id="1316150"/>
    <lineage>
        <taxon>Eukaryota</taxon>
        <taxon>Fungi</taxon>
        <taxon>Fungi incertae sedis</taxon>
        <taxon>Mucoromycota</taxon>
        <taxon>Glomeromycotina</taxon>
        <taxon>Glomeromycetes</taxon>
        <taxon>Diversisporales</taxon>
        <taxon>Gigasporaceae</taxon>
        <taxon>Dentiscutata</taxon>
    </lineage>
</organism>
<evidence type="ECO:0000313" key="1">
    <source>
        <dbReference type="EMBL" id="CAG8755823.1"/>
    </source>
</evidence>
<dbReference type="Proteomes" id="UP000789702">
    <property type="component" value="Unassembled WGS sequence"/>
</dbReference>